<dbReference type="STRING" id="93057.EU95_0375"/>
<comment type="caution">
    <text evidence="1">The sequence shown here is derived from an EMBL/GenBank/DDBJ whole genome shotgun (WGS) entry which is preliminary data.</text>
</comment>
<name>A0A0A2A4I5_PROMR</name>
<dbReference type="Proteomes" id="UP000030355">
    <property type="component" value="Unassembled WGS sequence"/>
</dbReference>
<organism evidence="1 2">
    <name type="scientific">Prochlorococcus marinus str. MIT 9201</name>
    <dbReference type="NCBI Taxonomy" id="93057"/>
    <lineage>
        <taxon>Bacteria</taxon>
        <taxon>Bacillati</taxon>
        <taxon>Cyanobacteriota</taxon>
        <taxon>Cyanophyceae</taxon>
        <taxon>Synechococcales</taxon>
        <taxon>Prochlorococcaceae</taxon>
        <taxon>Prochlorococcus</taxon>
    </lineage>
</organism>
<dbReference type="AlphaFoldDB" id="A0A0A2A4I5"/>
<evidence type="ECO:0000313" key="1">
    <source>
        <dbReference type="EMBL" id="KGF96490.1"/>
    </source>
</evidence>
<proteinExistence type="predicted"/>
<protein>
    <submittedName>
        <fullName evidence="1">Uncharacterized protein</fullName>
    </submittedName>
</protein>
<dbReference type="EMBL" id="JNAL01000007">
    <property type="protein sequence ID" value="KGF96490.1"/>
    <property type="molecule type" value="Genomic_DNA"/>
</dbReference>
<evidence type="ECO:0000313" key="2">
    <source>
        <dbReference type="Proteomes" id="UP000030355"/>
    </source>
</evidence>
<reference evidence="2" key="1">
    <citation type="journal article" date="2014" name="Sci. Data">
        <title>Genomes of diverse isolates of the marine cyanobacterium Prochlorococcus.</title>
        <authorList>
            <person name="Biller S."/>
            <person name="Berube P."/>
            <person name="Thompson J."/>
            <person name="Kelly L."/>
            <person name="Roggensack S."/>
            <person name="Awad L."/>
            <person name="Roache-Johnson K."/>
            <person name="Ding H."/>
            <person name="Giovannoni S.J."/>
            <person name="Moore L.R."/>
            <person name="Chisholm S.W."/>
        </authorList>
    </citation>
    <scope>NUCLEOTIDE SEQUENCE [LARGE SCALE GENOMIC DNA]</scope>
    <source>
        <strain evidence="2">MIT 9201</strain>
    </source>
</reference>
<accession>A0A0A2A4I5</accession>
<gene>
    <name evidence="1" type="ORF">EU95_0375</name>
</gene>
<sequence length="44" mass="5253">MCAVRGTKLYGLRIKKDSQSKNKYQKNIFNSFDLILKKVWVNFE</sequence>